<dbReference type="EMBL" id="CP029210">
    <property type="protein sequence ID" value="AWI55179.1"/>
    <property type="molecule type" value="Genomic_DNA"/>
</dbReference>
<dbReference type="SMART" id="SM00448">
    <property type="entry name" value="REC"/>
    <property type="match status" value="1"/>
</dbReference>
<dbReference type="PANTHER" id="PTHR44591:SF3">
    <property type="entry name" value="RESPONSE REGULATORY DOMAIN-CONTAINING PROTEIN"/>
    <property type="match status" value="1"/>
</dbReference>
<dbReference type="PANTHER" id="PTHR44591">
    <property type="entry name" value="STRESS RESPONSE REGULATOR PROTEIN 1"/>
    <property type="match status" value="1"/>
</dbReference>
<dbReference type="KEGG" id="aon:DEH84_08875"/>
<keyword evidence="5" id="KW-1185">Reference proteome</keyword>
<keyword evidence="1 2" id="KW-0597">Phosphoprotein</keyword>
<evidence type="ECO:0000313" key="4">
    <source>
        <dbReference type="EMBL" id="AWI55179.1"/>
    </source>
</evidence>
<dbReference type="InterPro" id="IPR001789">
    <property type="entry name" value="Sig_transdc_resp-reg_receiver"/>
</dbReference>
<feature type="modified residue" description="4-aspartylphosphate" evidence="2">
    <location>
        <position position="52"/>
    </location>
</feature>
<dbReference type="InterPro" id="IPR011006">
    <property type="entry name" value="CheY-like_superfamily"/>
</dbReference>
<evidence type="ECO:0000256" key="2">
    <source>
        <dbReference type="PROSITE-ProRule" id="PRU00169"/>
    </source>
</evidence>
<reference evidence="4 5" key="1">
    <citation type="submission" date="2018-05" db="EMBL/GenBank/DDBJ databases">
        <title>complete genome sequence of Aquabacterium olei NBRC 110486.</title>
        <authorList>
            <person name="Tang B."/>
            <person name="Chang J."/>
            <person name="Zhang L."/>
            <person name="Yang H."/>
        </authorList>
    </citation>
    <scope>NUCLEOTIDE SEQUENCE [LARGE SCALE GENOMIC DNA]</scope>
    <source>
        <strain evidence="4 5">NBRC 110486</strain>
    </source>
</reference>
<dbReference type="OrthoDB" id="9179585at2"/>
<dbReference type="PROSITE" id="PS50110">
    <property type="entry name" value="RESPONSE_REGULATORY"/>
    <property type="match status" value="1"/>
</dbReference>
<sequence length="127" mass="13940">MRVLYVEDNRINAMLFEEALRPHPQIELLVAEDGEMALSMAQAQPPHVLVLDAHLPGMSGFEVLTALRRVPGLETTPAFMCSADALPEDLAKARAAGFVGYWTKPINIVEVTTTLRDLASRGDNRTP</sequence>
<organism evidence="4 5">
    <name type="scientific">Aquabacterium olei</name>
    <dbReference type="NCBI Taxonomy" id="1296669"/>
    <lineage>
        <taxon>Bacteria</taxon>
        <taxon>Pseudomonadati</taxon>
        <taxon>Pseudomonadota</taxon>
        <taxon>Betaproteobacteria</taxon>
        <taxon>Burkholderiales</taxon>
        <taxon>Aquabacterium</taxon>
    </lineage>
</organism>
<evidence type="ECO:0000256" key="1">
    <source>
        <dbReference type="ARBA" id="ARBA00022553"/>
    </source>
</evidence>
<evidence type="ECO:0000313" key="5">
    <source>
        <dbReference type="Proteomes" id="UP000244892"/>
    </source>
</evidence>
<dbReference type="GO" id="GO:0000160">
    <property type="term" value="P:phosphorelay signal transduction system"/>
    <property type="evidence" value="ECO:0007669"/>
    <property type="project" value="InterPro"/>
</dbReference>
<dbReference type="Gene3D" id="3.40.50.2300">
    <property type="match status" value="1"/>
</dbReference>
<feature type="domain" description="Response regulatory" evidence="3">
    <location>
        <begin position="2"/>
        <end position="119"/>
    </location>
</feature>
<dbReference type="Pfam" id="PF00072">
    <property type="entry name" value="Response_reg"/>
    <property type="match status" value="1"/>
</dbReference>
<protein>
    <submittedName>
        <fullName evidence="4">Response regulator</fullName>
    </submittedName>
</protein>
<proteinExistence type="predicted"/>
<dbReference type="SUPFAM" id="SSF52172">
    <property type="entry name" value="CheY-like"/>
    <property type="match status" value="1"/>
</dbReference>
<dbReference type="Proteomes" id="UP000244892">
    <property type="component" value="Chromosome"/>
</dbReference>
<dbReference type="InterPro" id="IPR050595">
    <property type="entry name" value="Bact_response_regulator"/>
</dbReference>
<gene>
    <name evidence="4" type="ORF">DEH84_08875</name>
</gene>
<dbReference type="AlphaFoldDB" id="A0A2U8FVT0"/>
<accession>A0A2U8FVT0</accession>
<evidence type="ECO:0000259" key="3">
    <source>
        <dbReference type="PROSITE" id="PS50110"/>
    </source>
</evidence>
<name>A0A2U8FVT0_9BURK</name>